<dbReference type="InterPro" id="IPR051681">
    <property type="entry name" value="Ser/Thr_Kinases-Pseudokinases"/>
</dbReference>
<dbReference type="PROSITE" id="PS50011">
    <property type="entry name" value="PROTEIN_KINASE_DOM"/>
    <property type="match status" value="1"/>
</dbReference>
<dbReference type="GO" id="GO:0004674">
    <property type="term" value="F:protein serine/threonine kinase activity"/>
    <property type="evidence" value="ECO:0007669"/>
    <property type="project" value="UniProtKB-KW"/>
</dbReference>
<feature type="region of interest" description="Disordered" evidence="2">
    <location>
        <begin position="1"/>
        <end position="21"/>
    </location>
</feature>
<dbReference type="PANTHER" id="PTHR44329">
    <property type="entry name" value="SERINE/THREONINE-PROTEIN KINASE TNNI3K-RELATED"/>
    <property type="match status" value="1"/>
</dbReference>
<dbReference type="InterPro" id="IPR000719">
    <property type="entry name" value="Prot_kinase_dom"/>
</dbReference>
<dbReference type="InterPro" id="IPR008271">
    <property type="entry name" value="Ser/Thr_kinase_AS"/>
</dbReference>
<keyword evidence="3" id="KW-0418">Kinase</keyword>
<accession>A0A6S7JHU4</accession>
<dbReference type="Proteomes" id="UP001152795">
    <property type="component" value="Unassembled WGS sequence"/>
</dbReference>
<name>A0A6S7JHU4_PARCT</name>
<evidence type="ECO:0000256" key="2">
    <source>
        <dbReference type="SAM" id="MobiDB-lite"/>
    </source>
</evidence>
<evidence type="ECO:0000313" key="3">
    <source>
        <dbReference type="EMBL" id="CAB4030241.1"/>
    </source>
</evidence>
<gene>
    <name evidence="3" type="ORF">PACLA_8A039705</name>
</gene>
<evidence type="ECO:0000256" key="1">
    <source>
        <dbReference type="RuleBase" id="RU000304"/>
    </source>
</evidence>
<dbReference type="EMBL" id="CACRXK020016732">
    <property type="protein sequence ID" value="CAB4030241.1"/>
    <property type="molecule type" value="Genomic_DNA"/>
</dbReference>
<dbReference type="CDD" id="cd00180">
    <property type="entry name" value="PKc"/>
    <property type="match status" value="1"/>
</dbReference>
<dbReference type="Pfam" id="PF00069">
    <property type="entry name" value="Pkinase"/>
    <property type="match status" value="1"/>
</dbReference>
<dbReference type="InterPro" id="IPR017441">
    <property type="entry name" value="Protein_kinase_ATP_BS"/>
</dbReference>
<keyword evidence="1" id="KW-0723">Serine/threonine-protein kinase</keyword>
<dbReference type="Gene3D" id="3.30.200.20">
    <property type="entry name" value="Phosphorylase Kinase, domain 1"/>
    <property type="match status" value="1"/>
</dbReference>
<keyword evidence="1" id="KW-0067">ATP-binding</keyword>
<keyword evidence="4" id="KW-1185">Reference proteome</keyword>
<dbReference type="PROSITE" id="PS00107">
    <property type="entry name" value="PROTEIN_KINASE_ATP"/>
    <property type="match status" value="1"/>
</dbReference>
<feature type="non-terminal residue" evidence="3">
    <location>
        <position position="467"/>
    </location>
</feature>
<reference evidence="3" key="1">
    <citation type="submission" date="2020-04" db="EMBL/GenBank/DDBJ databases">
        <authorList>
            <person name="Alioto T."/>
            <person name="Alioto T."/>
            <person name="Gomez Garrido J."/>
        </authorList>
    </citation>
    <scope>NUCLEOTIDE SEQUENCE</scope>
    <source>
        <strain evidence="3">A484AB</strain>
    </source>
</reference>
<dbReference type="InterPro" id="IPR011009">
    <property type="entry name" value="Kinase-like_dom_sf"/>
</dbReference>
<dbReference type="GO" id="GO:0005524">
    <property type="term" value="F:ATP binding"/>
    <property type="evidence" value="ECO:0007669"/>
    <property type="project" value="UniProtKB-UniRule"/>
</dbReference>
<evidence type="ECO:0000313" key="4">
    <source>
        <dbReference type="Proteomes" id="UP001152795"/>
    </source>
</evidence>
<dbReference type="PROSITE" id="PS00108">
    <property type="entry name" value="PROTEIN_KINASE_ST"/>
    <property type="match status" value="1"/>
</dbReference>
<organism evidence="3 4">
    <name type="scientific">Paramuricea clavata</name>
    <name type="common">Red gorgonian</name>
    <name type="synonym">Violescent sea-whip</name>
    <dbReference type="NCBI Taxonomy" id="317549"/>
    <lineage>
        <taxon>Eukaryota</taxon>
        <taxon>Metazoa</taxon>
        <taxon>Cnidaria</taxon>
        <taxon>Anthozoa</taxon>
        <taxon>Octocorallia</taxon>
        <taxon>Malacalcyonacea</taxon>
        <taxon>Plexauridae</taxon>
        <taxon>Paramuricea</taxon>
    </lineage>
</organism>
<proteinExistence type="inferred from homology"/>
<keyword evidence="3" id="KW-0808">Transferase</keyword>
<dbReference type="Gene3D" id="1.10.510.10">
    <property type="entry name" value="Transferase(Phosphotransferase) domain 1"/>
    <property type="match status" value="1"/>
</dbReference>
<dbReference type="AlphaFoldDB" id="A0A6S7JHU4"/>
<comment type="caution">
    <text evidence="3">The sequence shown here is derived from an EMBL/GenBank/DDBJ whole genome shotgun (WGS) entry which is preliminary data.</text>
</comment>
<keyword evidence="1" id="KW-0547">Nucleotide-binding</keyword>
<dbReference type="SMART" id="SM00220">
    <property type="entry name" value="S_TKc"/>
    <property type="match status" value="1"/>
</dbReference>
<protein>
    <submittedName>
        <fullName evidence="3">Tyrosine- kinase SPK-1</fullName>
    </submittedName>
</protein>
<comment type="similarity">
    <text evidence="1">Belongs to the protein kinase superfamily.</text>
</comment>
<sequence length="467" mass="52720">MSFFGSLGKTSQPTRETVDTSGLPNYSYSSLLEKDEIGEGGFAVVFTAKLPDNGAKIVVKKLLASDNEARKSLVKEARLLSKLQQPNFVRFEGFCLDKYAVLLEYVYFDFTPIGNDGITVHSLANFLAVCKQSDCHGMHCSIFIHSSLDVALGLKYLHEKGIAHRDLKPENILVSNHHYNRLTDTRAVECMASIKPLICKLTDFGESRSKEIHTEQILKSKTARIEKECASITSDETVGLLLKYDIGKYNFQRYKVLITFPKKRGFDPPRPSACPPPSVRPFAIRPSVRPSAIRPSVRHPSVRPSVRPPSVRPAFTSVVKPSVAFSRTVPNSQDLAFVRKSVTNFSAKLPSKYTRHLECECRIILCECEWTLIEWSLMDNLDKWIIWFASVKVQMSIQTHELKTDQVLVDGLHGNLKTYTQKSGKTLDYHRILQASLVFIYTELLEPTPDGTCILDKHPRFKNIILL</sequence>
<dbReference type="OrthoDB" id="5985221at2759"/>
<feature type="compositionally biased region" description="Polar residues" evidence="2">
    <location>
        <begin position="8"/>
        <end position="21"/>
    </location>
</feature>
<dbReference type="SUPFAM" id="SSF56112">
    <property type="entry name" value="Protein kinase-like (PK-like)"/>
    <property type="match status" value="1"/>
</dbReference>